<keyword evidence="2" id="KW-1003">Cell membrane</keyword>
<keyword evidence="4" id="KW-0732">Signal</keyword>
<dbReference type="PANTHER" id="PTHR46204:SF2">
    <property type="entry name" value="CHITIN ELICITOR RECEPTOR KINASE 1"/>
    <property type="match status" value="1"/>
</dbReference>
<comment type="caution">
    <text evidence="8">The sequence shown here is derived from an EMBL/GenBank/DDBJ whole genome shotgun (WGS) entry which is preliminary data.</text>
</comment>
<dbReference type="InterPro" id="IPR011009">
    <property type="entry name" value="Kinase-like_dom_sf"/>
</dbReference>
<dbReference type="Proteomes" id="UP000734854">
    <property type="component" value="Unassembled WGS sequence"/>
</dbReference>
<keyword evidence="5" id="KW-1133">Transmembrane helix</keyword>
<reference evidence="8 9" key="1">
    <citation type="submission" date="2020-08" db="EMBL/GenBank/DDBJ databases">
        <title>Plant Genome Project.</title>
        <authorList>
            <person name="Zhang R.-G."/>
        </authorList>
    </citation>
    <scope>NUCLEOTIDE SEQUENCE [LARGE SCALE GENOMIC DNA]</scope>
    <source>
        <tissue evidence="8">Rhizome</tissue>
    </source>
</reference>
<dbReference type="GO" id="GO:0045087">
    <property type="term" value="P:innate immune response"/>
    <property type="evidence" value="ECO:0007669"/>
    <property type="project" value="InterPro"/>
</dbReference>
<evidence type="ECO:0000256" key="7">
    <source>
        <dbReference type="ARBA" id="ARBA00023157"/>
    </source>
</evidence>
<evidence type="ECO:0000313" key="8">
    <source>
        <dbReference type="EMBL" id="KAG6512897.1"/>
    </source>
</evidence>
<keyword evidence="7" id="KW-1015">Disulfide bond</keyword>
<evidence type="ECO:0000256" key="3">
    <source>
        <dbReference type="ARBA" id="ARBA00022692"/>
    </source>
</evidence>
<sequence length="103" mass="11927">MDMWATNKFLAELKVLTNVQHLNLFEEALGKPDPKEELKKLVDPRLNQDYPLYSVLAMALLAKCCTQENPHQRPSMRQILVLLMTLLSVTEDRNMGSFFCKFI</sequence>
<dbReference type="GO" id="GO:0005886">
    <property type="term" value="C:plasma membrane"/>
    <property type="evidence" value="ECO:0007669"/>
    <property type="project" value="UniProtKB-SubCell"/>
</dbReference>
<evidence type="ECO:0000256" key="6">
    <source>
        <dbReference type="ARBA" id="ARBA00023136"/>
    </source>
</evidence>
<dbReference type="EMBL" id="JACMSC010000008">
    <property type="protein sequence ID" value="KAG6512897.1"/>
    <property type="molecule type" value="Genomic_DNA"/>
</dbReference>
<keyword evidence="9" id="KW-1185">Reference proteome</keyword>
<accession>A0A8J5GQB1</accession>
<dbReference type="PANTHER" id="PTHR46204">
    <property type="entry name" value="CHITIN ELICITOR RECEPTOR KINASE 1-RELATED"/>
    <property type="match status" value="1"/>
</dbReference>
<name>A0A8J5GQB1_ZINOF</name>
<dbReference type="Gene3D" id="1.10.510.10">
    <property type="entry name" value="Transferase(Phosphotransferase) domain 1"/>
    <property type="match status" value="1"/>
</dbReference>
<evidence type="ECO:0000256" key="4">
    <source>
        <dbReference type="ARBA" id="ARBA00022729"/>
    </source>
</evidence>
<dbReference type="GO" id="GO:0019199">
    <property type="term" value="F:transmembrane receptor protein kinase activity"/>
    <property type="evidence" value="ECO:0007669"/>
    <property type="project" value="InterPro"/>
</dbReference>
<evidence type="ECO:0000256" key="1">
    <source>
        <dbReference type="ARBA" id="ARBA00004162"/>
    </source>
</evidence>
<evidence type="ECO:0000313" key="9">
    <source>
        <dbReference type="Proteomes" id="UP000734854"/>
    </source>
</evidence>
<keyword evidence="6" id="KW-0472">Membrane</keyword>
<keyword evidence="3" id="KW-0812">Transmembrane</keyword>
<proteinExistence type="predicted"/>
<gene>
    <name evidence="8" type="ORF">ZIOFF_031036</name>
</gene>
<dbReference type="SUPFAM" id="SSF56112">
    <property type="entry name" value="Protein kinase-like (PK-like)"/>
    <property type="match status" value="1"/>
</dbReference>
<evidence type="ECO:0000256" key="2">
    <source>
        <dbReference type="ARBA" id="ARBA00022475"/>
    </source>
</evidence>
<dbReference type="InterPro" id="IPR044812">
    <property type="entry name" value="CERK1/LYK3-like"/>
</dbReference>
<protein>
    <submittedName>
        <fullName evidence="8">Uncharacterized protein</fullName>
    </submittedName>
</protein>
<dbReference type="AlphaFoldDB" id="A0A8J5GQB1"/>
<comment type="subcellular location">
    <subcellularLocation>
        <location evidence="1">Cell membrane</location>
        <topology evidence="1">Single-pass membrane protein</topology>
    </subcellularLocation>
</comment>
<evidence type="ECO:0000256" key="5">
    <source>
        <dbReference type="ARBA" id="ARBA00022989"/>
    </source>
</evidence>
<organism evidence="8 9">
    <name type="scientific">Zingiber officinale</name>
    <name type="common">Ginger</name>
    <name type="synonym">Amomum zingiber</name>
    <dbReference type="NCBI Taxonomy" id="94328"/>
    <lineage>
        <taxon>Eukaryota</taxon>
        <taxon>Viridiplantae</taxon>
        <taxon>Streptophyta</taxon>
        <taxon>Embryophyta</taxon>
        <taxon>Tracheophyta</taxon>
        <taxon>Spermatophyta</taxon>
        <taxon>Magnoliopsida</taxon>
        <taxon>Liliopsida</taxon>
        <taxon>Zingiberales</taxon>
        <taxon>Zingiberaceae</taxon>
        <taxon>Zingiber</taxon>
    </lineage>
</organism>